<evidence type="ECO:0000256" key="1">
    <source>
        <dbReference type="SAM" id="MobiDB-lite"/>
    </source>
</evidence>
<sequence length="64" mass="7088">MNERARIPGSKLRNADGTPLVKNAPLRPDGMFSTGALFWHEPWPIVSYNKSGEKPLADHCPTTI</sequence>
<dbReference type="AlphaFoldDB" id="A0A0V0SIM3"/>
<organism evidence="2 3">
    <name type="scientific">Trichinella nelsoni</name>
    <dbReference type="NCBI Taxonomy" id="6336"/>
    <lineage>
        <taxon>Eukaryota</taxon>
        <taxon>Metazoa</taxon>
        <taxon>Ecdysozoa</taxon>
        <taxon>Nematoda</taxon>
        <taxon>Enoplea</taxon>
        <taxon>Dorylaimia</taxon>
        <taxon>Trichinellida</taxon>
        <taxon>Trichinellidae</taxon>
        <taxon>Trichinella</taxon>
    </lineage>
</organism>
<accession>A0A0V0SIM3</accession>
<proteinExistence type="predicted"/>
<dbReference type="EMBL" id="JYDL01000007">
    <property type="protein sequence ID" value="KRX26442.1"/>
    <property type="molecule type" value="Genomic_DNA"/>
</dbReference>
<protein>
    <submittedName>
        <fullName evidence="2">Uncharacterized protein</fullName>
    </submittedName>
</protein>
<keyword evidence="3" id="KW-1185">Reference proteome</keyword>
<reference evidence="2 3" key="1">
    <citation type="submission" date="2015-01" db="EMBL/GenBank/DDBJ databases">
        <title>Evolution of Trichinella species and genotypes.</title>
        <authorList>
            <person name="Korhonen P.K."/>
            <person name="Edoardo P."/>
            <person name="Giuseppe L.R."/>
            <person name="Gasser R.B."/>
        </authorList>
    </citation>
    <scope>NUCLEOTIDE SEQUENCE [LARGE SCALE GENOMIC DNA]</scope>
    <source>
        <strain evidence="2">ISS37</strain>
    </source>
</reference>
<evidence type="ECO:0000313" key="3">
    <source>
        <dbReference type="Proteomes" id="UP000054630"/>
    </source>
</evidence>
<feature type="region of interest" description="Disordered" evidence="1">
    <location>
        <begin position="1"/>
        <end position="26"/>
    </location>
</feature>
<name>A0A0V0SIM3_9BILA</name>
<comment type="caution">
    <text evidence="2">The sequence shown here is derived from an EMBL/GenBank/DDBJ whole genome shotgun (WGS) entry which is preliminary data.</text>
</comment>
<dbReference type="Proteomes" id="UP000054630">
    <property type="component" value="Unassembled WGS sequence"/>
</dbReference>
<gene>
    <name evidence="2" type="ORF">T07_2385</name>
</gene>
<dbReference type="OrthoDB" id="5911967at2759"/>
<evidence type="ECO:0000313" key="2">
    <source>
        <dbReference type="EMBL" id="KRX26442.1"/>
    </source>
</evidence>